<feature type="region of interest" description="Disordered" evidence="1">
    <location>
        <begin position="1"/>
        <end position="29"/>
    </location>
</feature>
<dbReference type="VEuPathDB" id="CryptoDB:Cvel_21067"/>
<evidence type="ECO:0000256" key="1">
    <source>
        <dbReference type="SAM" id="MobiDB-lite"/>
    </source>
</evidence>
<feature type="compositionally biased region" description="Basic and acidic residues" evidence="1">
    <location>
        <begin position="10"/>
        <end position="25"/>
    </location>
</feature>
<name>A0A0G4GBM9_9ALVE</name>
<sequence length="154" mass="17341">MQGRMSLCSGKREQTRGGGEGKQERGSPLADNHQFLTYEMIKVRQKSRGAPALSEKFDVLHQLSDALGSEGFMNSVCWNKVMEAQLKYDKGGIKSYMVRTKRVRNYRSHLKPAEVSKEDICCFEVARTVHDTMELVEILGESADSVEDATVLCY</sequence>
<reference evidence="2" key="1">
    <citation type="submission" date="2014-11" db="EMBL/GenBank/DDBJ databases">
        <authorList>
            <person name="Otto D Thomas"/>
            <person name="Naeem Raeece"/>
        </authorList>
    </citation>
    <scope>NUCLEOTIDE SEQUENCE</scope>
</reference>
<dbReference type="AlphaFoldDB" id="A0A0G4GBM9"/>
<accession>A0A0G4GBM9</accession>
<proteinExistence type="predicted"/>
<gene>
    <name evidence="2" type="ORF">Cvel_21067</name>
</gene>
<organism evidence="2">
    <name type="scientific">Chromera velia CCMP2878</name>
    <dbReference type="NCBI Taxonomy" id="1169474"/>
    <lineage>
        <taxon>Eukaryota</taxon>
        <taxon>Sar</taxon>
        <taxon>Alveolata</taxon>
        <taxon>Colpodellida</taxon>
        <taxon>Chromeraceae</taxon>
        <taxon>Chromera</taxon>
    </lineage>
</organism>
<protein>
    <submittedName>
        <fullName evidence="2">Uncharacterized protein</fullName>
    </submittedName>
</protein>
<dbReference type="EMBL" id="CDMZ01001045">
    <property type="protein sequence ID" value="CEM26228.1"/>
    <property type="molecule type" value="Genomic_DNA"/>
</dbReference>
<evidence type="ECO:0000313" key="2">
    <source>
        <dbReference type="EMBL" id="CEM26228.1"/>
    </source>
</evidence>